<proteinExistence type="predicted"/>
<evidence type="ECO:0000313" key="4">
    <source>
        <dbReference type="Proteomes" id="UP000283295"/>
    </source>
</evidence>
<gene>
    <name evidence="3" type="ORF">DWX94_07880</name>
</gene>
<evidence type="ECO:0000256" key="1">
    <source>
        <dbReference type="SAM" id="MobiDB-lite"/>
    </source>
</evidence>
<feature type="transmembrane region" description="Helical" evidence="2">
    <location>
        <begin position="163"/>
        <end position="189"/>
    </location>
</feature>
<dbReference type="AlphaFoldDB" id="A0A3R5WLD6"/>
<accession>A0A3R5WLD6</accession>
<feature type="region of interest" description="Disordered" evidence="1">
    <location>
        <begin position="1"/>
        <end position="25"/>
    </location>
</feature>
<evidence type="ECO:0000313" key="3">
    <source>
        <dbReference type="EMBL" id="RGS42785.1"/>
    </source>
</evidence>
<feature type="transmembrane region" description="Helical" evidence="2">
    <location>
        <begin position="121"/>
        <end position="143"/>
    </location>
</feature>
<evidence type="ECO:0000256" key="2">
    <source>
        <dbReference type="SAM" id="Phobius"/>
    </source>
</evidence>
<protein>
    <submittedName>
        <fullName evidence="3">Uncharacterized protein</fullName>
    </submittedName>
</protein>
<dbReference type="EMBL" id="QRVK01000016">
    <property type="protein sequence ID" value="RGS42785.1"/>
    <property type="molecule type" value="Genomic_DNA"/>
</dbReference>
<reference evidence="3 4" key="1">
    <citation type="submission" date="2018-08" db="EMBL/GenBank/DDBJ databases">
        <title>A genome reference for cultivated species of the human gut microbiota.</title>
        <authorList>
            <person name="Zou Y."/>
            <person name="Xue W."/>
            <person name="Luo G."/>
        </authorList>
    </citation>
    <scope>NUCLEOTIDE SEQUENCE [LARGE SCALE GENOMIC DNA]</scope>
    <source>
        <strain evidence="3 4">AF22-21</strain>
    </source>
</reference>
<keyword evidence="2" id="KW-0472">Membrane</keyword>
<dbReference type="Proteomes" id="UP000283295">
    <property type="component" value="Unassembled WGS sequence"/>
</dbReference>
<feature type="transmembrane region" description="Helical" evidence="2">
    <location>
        <begin position="262"/>
        <end position="280"/>
    </location>
</feature>
<dbReference type="OrthoDB" id="7064788at2"/>
<keyword evidence="2" id="KW-1133">Transmembrane helix</keyword>
<sequence length="619" mass="71057">MRDDGKDNKKDRKRPKLNKEQKLKKQVEELQEQAQIDLEGYVTCRSALRAVRQELVDEEKKLERVKADYHEMKERHAPLKYLSAEYRRVRRIKRHVRDLTKTKKKLHRDMKEHRDGVRRKTVTNIFALVSFAAMIMMILWRLRQLSYGVYYQAMYAAGQPLEAIMVAVCRQLLRVACIGYGLCVIWQSIQVWFMKKKGWLGILRLSVKKKSYWLMFVGIPLQLLSYGDVLTNALMLVTIICHMGMAILLSTKEIPRRLIKTFAVLYFGSIGVIALYSVVFCRNYELPGVSDSTSTHAVSNGSFLAQMWEMSTESEFYNMGMYNTDMTRSYDMMTIPGLDYAMTLNCETKEPDSCTSMTPQGIAVTDKYTFISAYCRTKAHRSVIFMLDSKTGAYLKTIVLKDTTHAGGLAYDDKNDVLWFSSYLSVEEEDTRTKYASISCLTLQSMVAYNFDSQNTAIAYRNTCPVMFPATSFITYYDGLIYAGYWKKEKNGYSMAASYKIVNGGTAIADDPEEAFYIPGRVQGLQVYRNEIIFSISYGIDESKVEVYDIKSGKISGSNYSSETPKQELKLPQKLEQIYSYNGRLYCLFESGSFAYRLTAPVCMDRVVSLDESALVQRR</sequence>
<name>A0A3R5WLD6_9FIRM</name>
<comment type="caution">
    <text evidence="3">The sequence shown here is derived from an EMBL/GenBank/DDBJ whole genome shotgun (WGS) entry which is preliminary data.</text>
</comment>
<feature type="transmembrane region" description="Helical" evidence="2">
    <location>
        <begin position="233"/>
        <end position="250"/>
    </location>
</feature>
<organism evidence="3 4">
    <name type="scientific">Coprococcus eutactus</name>
    <dbReference type="NCBI Taxonomy" id="33043"/>
    <lineage>
        <taxon>Bacteria</taxon>
        <taxon>Bacillati</taxon>
        <taxon>Bacillota</taxon>
        <taxon>Clostridia</taxon>
        <taxon>Lachnospirales</taxon>
        <taxon>Lachnospiraceae</taxon>
        <taxon>Coprococcus</taxon>
    </lineage>
</organism>
<keyword evidence="2" id="KW-0812">Transmembrane</keyword>
<feature type="compositionally biased region" description="Basic and acidic residues" evidence="1">
    <location>
        <begin position="1"/>
        <end position="10"/>
    </location>
</feature>